<dbReference type="InterPro" id="IPR000713">
    <property type="entry name" value="Mur_ligase_N"/>
</dbReference>
<feature type="domain" description="Mur ligase C-terminal" evidence="10">
    <location>
        <begin position="320"/>
        <end position="451"/>
    </location>
</feature>
<dbReference type="InterPro" id="IPR013221">
    <property type="entry name" value="Mur_ligase_cen"/>
</dbReference>
<evidence type="ECO:0000256" key="5">
    <source>
        <dbReference type="ARBA" id="ARBA00022840"/>
    </source>
</evidence>
<gene>
    <name evidence="12" type="ORF">UFOPK2166_00189</name>
</gene>
<dbReference type="AlphaFoldDB" id="A0A6J6JUS8"/>
<evidence type="ECO:0000259" key="10">
    <source>
        <dbReference type="Pfam" id="PF02875"/>
    </source>
</evidence>
<evidence type="ECO:0000256" key="3">
    <source>
        <dbReference type="ARBA" id="ARBA00022598"/>
    </source>
</evidence>
<dbReference type="NCBIfam" id="TIGR01085">
    <property type="entry name" value="murE"/>
    <property type="match status" value="1"/>
</dbReference>
<reference evidence="12" key="1">
    <citation type="submission" date="2020-05" db="EMBL/GenBank/DDBJ databases">
        <authorList>
            <person name="Chiriac C."/>
            <person name="Salcher M."/>
            <person name="Ghai R."/>
            <person name="Kavagutti S V."/>
        </authorList>
    </citation>
    <scope>NUCLEOTIDE SEQUENCE</scope>
</reference>
<protein>
    <submittedName>
        <fullName evidence="12">Unannotated protein</fullName>
    </submittedName>
</protein>
<dbReference type="InterPro" id="IPR005761">
    <property type="entry name" value="UDP-N-AcMur-Glu-dNH2Pim_ligase"/>
</dbReference>
<proteinExistence type="inferred from homology"/>
<keyword evidence="5" id="KW-0067">ATP-binding</keyword>
<sequence>MNTKRSTSIGAVLSAACGRKDFEYELIGDDKIVITDVTHSTAAVLPGALFVCVTGENVDGHELAQRAIDAGAVALLVERHLPLDIPQIVVADTRKTQGMIAAAFWSFPSDDLLLIAVTGTNGKTTTSHLLGSILRQHGLRTEVMGTLSGSRTTPESTDLQRQLAQFIDRNVQAVVMEVTSHAMVLHRVEGTHFALAIFTNLTPEHLDFHGTMERYFAAKASLFTSSYTSVGIVNYDDVHGRLIADTHEIQCFPFSLHDVQNISASASSHEFAWKTHQVKVNVGGKFNVSNSLAAVTAAVQLGVSETDIVAGLAAAETVPGRFEQVRASSGFDVVVDYAHTPDALQRVLLAARDVVGVKHRVLVVFGCGGDRDSEKRPHMGAIAAKFADYVVVTSDNPRSESPAAIAQNIIDGIGTHGANTIVKTEIDRRLAIQLALNSAKSGDIVVIAGKGHEKNQTIGNNVLPFDDVAIVREILGVVA</sequence>
<dbReference type="HAMAP" id="MF_00208">
    <property type="entry name" value="MurE"/>
    <property type="match status" value="1"/>
</dbReference>
<keyword evidence="4" id="KW-0547">Nucleotide-binding</keyword>
<evidence type="ECO:0000256" key="2">
    <source>
        <dbReference type="ARBA" id="ARBA00022490"/>
    </source>
</evidence>
<dbReference type="GO" id="GO:0051301">
    <property type="term" value="P:cell division"/>
    <property type="evidence" value="ECO:0007669"/>
    <property type="project" value="InterPro"/>
</dbReference>
<keyword evidence="3" id="KW-0436">Ligase</keyword>
<dbReference type="EMBL" id="CAEZWB010000012">
    <property type="protein sequence ID" value="CAB4640826.1"/>
    <property type="molecule type" value="Genomic_DNA"/>
</dbReference>
<keyword evidence="6" id="KW-0133">Cell shape</keyword>
<dbReference type="GO" id="GO:0004326">
    <property type="term" value="F:tetrahydrofolylpolyglutamate synthase activity"/>
    <property type="evidence" value="ECO:0007669"/>
    <property type="project" value="InterPro"/>
</dbReference>
<name>A0A6J6JUS8_9ZZZZ</name>
<keyword evidence="7" id="KW-0573">Peptidoglycan synthesis</keyword>
<dbReference type="PANTHER" id="PTHR23135">
    <property type="entry name" value="MUR LIGASE FAMILY MEMBER"/>
    <property type="match status" value="1"/>
</dbReference>
<feature type="domain" description="Mur ligase central" evidence="11">
    <location>
        <begin position="117"/>
        <end position="298"/>
    </location>
</feature>
<accession>A0A6J6JUS8</accession>
<evidence type="ECO:0000259" key="11">
    <source>
        <dbReference type="Pfam" id="PF08245"/>
    </source>
</evidence>
<keyword evidence="2" id="KW-0963">Cytoplasm</keyword>
<dbReference type="Pfam" id="PF02875">
    <property type="entry name" value="Mur_ligase_C"/>
    <property type="match status" value="1"/>
</dbReference>
<dbReference type="GO" id="GO:0009252">
    <property type="term" value="P:peptidoglycan biosynthetic process"/>
    <property type="evidence" value="ECO:0007669"/>
    <property type="project" value="UniProtKB-KW"/>
</dbReference>
<dbReference type="Gene3D" id="3.90.190.20">
    <property type="entry name" value="Mur ligase, C-terminal domain"/>
    <property type="match status" value="1"/>
</dbReference>
<dbReference type="GO" id="GO:0005737">
    <property type="term" value="C:cytoplasm"/>
    <property type="evidence" value="ECO:0007669"/>
    <property type="project" value="InterPro"/>
</dbReference>
<dbReference type="Gene3D" id="3.40.1390.10">
    <property type="entry name" value="MurE/MurF, N-terminal domain"/>
    <property type="match status" value="1"/>
</dbReference>
<dbReference type="Pfam" id="PF01225">
    <property type="entry name" value="Mur_ligase"/>
    <property type="match status" value="1"/>
</dbReference>
<dbReference type="Pfam" id="PF08245">
    <property type="entry name" value="Mur_ligase_M"/>
    <property type="match status" value="1"/>
</dbReference>
<evidence type="ECO:0000256" key="7">
    <source>
        <dbReference type="ARBA" id="ARBA00022984"/>
    </source>
</evidence>
<organism evidence="12">
    <name type="scientific">freshwater metagenome</name>
    <dbReference type="NCBI Taxonomy" id="449393"/>
    <lineage>
        <taxon>unclassified sequences</taxon>
        <taxon>metagenomes</taxon>
        <taxon>ecological metagenomes</taxon>
    </lineage>
</organism>
<dbReference type="InterPro" id="IPR018109">
    <property type="entry name" value="Folylpolyglutamate_synth_CS"/>
</dbReference>
<evidence type="ECO:0000256" key="1">
    <source>
        <dbReference type="ARBA" id="ARBA00005898"/>
    </source>
</evidence>
<dbReference type="InterPro" id="IPR035911">
    <property type="entry name" value="MurE/MurF_N"/>
</dbReference>
<evidence type="ECO:0000256" key="8">
    <source>
        <dbReference type="ARBA" id="ARBA00023316"/>
    </source>
</evidence>
<evidence type="ECO:0000256" key="4">
    <source>
        <dbReference type="ARBA" id="ARBA00022741"/>
    </source>
</evidence>
<dbReference type="PANTHER" id="PTHR23135:SF4">
    <property type="entry name" value="UDP-N-ACETYLMURAMOYL-L-ALANYL-D-GLUTAMATE--2,6-DIAMINOPIMELATE LIGASE MURE HOMOLOG, CHLOROPLASTIC"/>
    <property type="match status" value="1"/>
</dbReference>
<dbReference type="PROSITE" id="PS51257">
    <property type="entry name" value="PROKAR_LIPOPROTEIN"/>
    <property type="match status" value="1"/>
</dbReference>
<feature type="domain" description="Mur ligase N-terminal catalytic" evidence="9">
    <location>
        <begin position="34"/>
        <end position="83"/>
    </location>
</feature>
<dbReference type="SUPFAM" id="SSF63418">
    <property type="entry name" value="MurE/MurF N-terminal domain"/>
    <property type="match status" value="1"/>
</dbReference>
<dbReference type="InterPro" id="IPR036565">
    <property type="entry name" value="Mur-like_cat_sf"/>
</dbReference>
<dbReference type="SUPFAM" id="SSF53244">
    <property type="entry name" value="MurD-like peptide ligases, peptide-binding domain"/>
    <property type="match status" value="1"/>
</dbReference>
<dbReference type="NCBIfam" id="NF001126">
    <property type="entry name" value="PRK00139.1-4"/>
    <property type="match status" value="1"/>
</dbReference>
<dbReference type="SUPFAM" id="SSF53623">
    <property type="entry name" value="MurD-like peptide ligases, catalytic domain"/>
    <property type="match status" value="1"/>
</dbReference>
<dbReference type="Gene3D" id="3.40.1190.10">
    <property type="entry name" value="Mur-like, catalytic domain"/>
    <property type="match status" value="1"/>
</dbReference>
<dbReference type="InterPro" id="IPR004101">
    <property type="entry name" value="Mur_ligase_C"/>
</dbReference>
<dbReference type="InterPro" id="IPR036615">
    <property type="entry name" value="Mur_ligase_C_dom_sf"/>
</dbReference>
<dbReference type="PROSITE" id="PS01011">
    <property type="entry name" value="FOLYLPOLYGLU_SYNT_1"/>
    <property type="match status" value="1"/>
</dbReference>
<dbReference type="GO" id="GO:0005524">
    <property type="term" value="F:ATP binding"/>
    <property type="evidence" value="ECO:0007669"/>
    <property type="project" value="UniProtKB-KW"/>
</dbReference>
<evidence type="ECO:0000256" key="6">
    <source>
        <dbReference type="ARBA" id="ARBA00022960"/>
    </source>
</evidence>
<evidence type="ECO:0000313" key="12">
    <source>
        <dbReference type="EMBL" id="CAB4640826.1"/>
    </source>
</evidence>
<evidence type="ECO:0000259" key="9">
    <source>
        <dbReference type="Pfam" id="PF01225"/>
    </source>
</evidence>
<keyword evidence="8" id="KW-0961">Cell wall biogenesis/degradation</keyword>
<dbReference type="GO" id="GO:0008360">
    <property type="term" value="P:regulation of cell shape"/>
    <property type="evidence" value="ECO:0007669"/>
    <property type="project" value="UniProtKB-KW"/>
</dbReference>
<dbReference type="GO" id="GO:0071555">
    <property type="term" value="P:cell wall organization"/>
    <property type="evidence" value="ECO:0007669"/>
    <property type="project" value="UniProtKB-KW"/>
</dbReference>
<comment type="similarity">
    <text evidence="1">Belongs to the MurCDEF family. MurE subfamily.</text>
</comment>